<keyword evidence="1" id="KW-0732">Signal</keyword>
<feature type="chain" id="PRO_5013297570" evidence="1">
    <location>
        <begin position="29"/>
        <end position="380"/>
    </location>
</feature>
<feature type="signal peptide" evidence="1">
    <location>
        <begin position="1"/>
        <end position="28"/>
    </location>
</feature>
<evidence type="ECO:0000256" key="1">
    <source>
        <dbReference type="SAM" id="SignalP"/>
    </source>
</evidence>
<evidence type="ECO:0000313" key="2">
    <source>
        <dbReference type="EMBL" id="OQS34491.1"/>
    </source>
</evidence>
<dbReference type="RefSeq" id="WP_081556507.1">
    <property type="nucleotide sequence ID" value="NZ_MUKV01000032.1"/>
</dbReference>
<proteinExistence type="predicted"/>
<comment type="caution">
    <text evidence="2">The sequence shown here is derived from an EMBL/GenBank/DDBJ whole genome shotgun (WGS) entry which is preliminary data.</text>
</comment>
<dbReference type="EMBL" id="MUKV01000032">
    <property type="protein sequence ID" value="OQS34491.1"/>
    <property type="molecule type" value="Genomic_DNA"/>
</dbReference>
<protein>
    <submittedName>
        <fullName evidence="2">Uncharacterized protein</fullName>
    </submittedName>
</protein>
<dbReference type="Proteomes" id="UP000192721">
    <property type="component" value="Unassembled WGS sequence"/>
</dbReference>
<dbReference type="AlphaFoldDB" id="A0A1W0CIE7"/>
<accession>A0A1W0CIE7</accession>
<gene>
    <name evidence="2" type="ORF">B0T45_18680</name>
</gene>
<sequence length="380" mass="42162">MTQTSVRRSRWLCGLAAAGLLLTPPAMAESFVPDTLLKSVLYHKTKNHGQADLSGDKIAGAFLKTPGSVYSELNPLPPIINSIEWNNALSDFNRYHRVNLTLDDSVKLFASEMGLNKALPGTDVDLNRRCAGYRQDEDRLVLANAFKAGVDGDIFYKSLDVFGYAYSTIAAKFAVAAQLLRDATQKVPAAKQLQNGIRKEVLDRYLSSATTGVNSLSEYDKHYLMNLLHNEVRRTRFNSAGFKSGQFQPAAQFRVARLAAAYQDRKGYLFDFPCAKDGKNLYPESSGKLCYANMTDQKLSGWYRQLYQQQMKPHPPSEQESSGFQRLAKLLLPIALLMEGMAAAEFFSTLEASELGAEAALTEEEVAATESGYLSRFCRI</sequence>
<evidence type="ECO:0000313" key="3">
    <source>
        <dbReference type="Proteomes" id="UP000192721"/>
    </source>
</evidence>
<organism evidence="2 3">
    <name type="scientific">Chromobacterium haemolyticum</name>
    <dbReference type="NCBI Taxonomy" id="394935"/>
    <lineage>
        <taxon>Bacteria</taxon>
        <taxon>Pseudomonadati</taxon>
        <taxon>Pseudomonadota</taxon>
        <taxon>Betaproteobacteria</taxon>
        <taxon>Neisseriales</taxon>
        <taxon>Chromobacteriaceae</taxon>
        <taxon>Chromobacterium</taxon>
    </lineage>
</organism>
<reference evidence="2 3" key="1">
    <citation type="submission" date="2017-02" db="EMBL/GenBank/DDBJ databases">
        <title>Chromobacterium haemolyticum H5244.</title>
        <authorList>
            <person name="Gulvik C.A."/>
        </authorList>
    </citation>
    <scope>NUCLEOTIDE SEQUENCE [LARGE SCALE GENOMIC DNA]</scope>
    <source>
        <strain evidence="2 3">H5244</strain>
    </source>
</reference>
<name>A0A1W0CIE7_9NEIS</name>